<evidence type="ECO:0000313" key="1">
    <source>
        <dbReference type="EMBL" id="AIG27567.1"/>
    </source>
</evidence>
<dbReference type="AlphaFoldDB" id="A0A075R4U0"/>
<dbReference type="STRING" id="1042163.BRLA_c032550"/>
<organism evidence="1 2">
    <name type="scientific">Brevibacillus laterosporus LMG 15441</name>
    <dbReference type="NCBI Taxonomy" id="1042163"/>
    <lineage>
        <taxon>Bacteria</taxon>
        <taxon>Bacillati</taxon>
        <taxon>Bacillota</taxon>
        <taxon>Bacilli</taxon>
        <taxon>Bacillales</taxon>
        <taxon>Paenibacillaceae</taxon>
        <taxon>Brevibacillus</taxon>
    </lineage>
</organism>
<proteinExistence type="predicted"/>
<dbReference type="PANTHER" id="PTHR36441:SF1">
    <property type="entry name" value="DUF503 DOMAIN-CONTAINING PROTEIN"/>
    <property type="match status" value="1"/>
</dbReference>
<dbReference type="eggNOG" id="COG1550">
    <property type="taxonomic scope" value="Bacteria"/>
</dbReference>
<dbReference type="PANTHER" id="PTHR36441">
    <property type="entry name" value="HYPOTHETICAL CYTOSOLIC PROTEIN"/>
    <property type="match status" value="1"/>
</dbReference>
<sequence length="93" mass="10961">MVAVTQLELFMPYTSSLKEKRSIIKSVMSQIRNKYNVSIAEIDFHEQWQRTLLEVAAVANEYSFLQKEITTIVRFVETFSDVELIRADTEYYD</sequence>
<dbReference type="Gene3D" id="3.30.70.1120">
    <property type="entry name" value="TT1725-like"/>
    <property type="match status" value="1"/>
</dbReference>
<dbReference type="RefSeq" id="WP_003336961.1">
    <property type="nucleotide sequence ID" value="NZ_CP007806.1"/>
</dbReference>
<evidence type="ECO:0000313" key="2">
    <source>
        <dbReference type="Proteomes" id="UP000005850"/>
    </source>
</evidence>
<protein>
    <recommendedName>
        <fullName evidence="3">DUF503 domain-containing protein</fullName>
    </recommendedName>
</protein>
<dbReference type="Proteomes" id="UP000005850">
    <property type="component" value="Chromosome"/>
</dbReference>
<dbReference type="InterPro" id="IPR036746">
    <property type="entry name" value="TT1725-like_sf"/>
</dbReference>
<dbReference type="HOGENOM" id="CLU_149981_4_1_9"/>
<evidence type="ECO:0008006" key="3">
    <source>
        <dbReference type="Google" id="ProtNLM"/>
    </source>
</evidence>
<gene>
    <name evidence="1" type="ORF">BRLA_c032550</name>
</gene>
<dbReference type="InterPro" id="IPR007546">
    <property type="entry name" value="DUF503"/>
</dbReference>
<dbReference type="SUPFAM" id="SSF103007">
    <property type="entry name" value="Hypothetical protein TT1725"/>
    <property type="match status" value="1"/>
</dbReference>
<name>A0A075R4U0_BRELA</name>
<dbReference type="EMBL" id="CP007806">
    <property type="protein sequence ID" value="AIG27567.1"/>
    <property type="molecule type" value="Genomic_DNA"/>
</dbReference>
<dbReference type="GeneID" id="61076987"/>
<keyword evidence="2" id="KW-1185">Reference proteome</keyword>
<accession>A0A075R4U0</accession>
<dbReference type="KEGG" id="blr:BRLA_c032550"/>
<dbReference type="Pfam" id="PF04456">
    <property type="entry name" value="DUF503"/>
    <property type="match status" value="1"/>
</dbReference>
<reference evidence="1 2" key="1">
    <citation type="journal article" date="2011" name="J. Bacteriol.">
        <title>Genome sequence of Brevibacillus laterosporus LMG 15441, a pathogen of invertebrates.</title>
        <authorList>
            <person name="Djukic M."/>
            <person name="Poehlein A."/>
            <person name="Thurmer A."/>
            <person name="Daniel R."/>
        </authorList>
    </citation>
    <scope>NUCLEOTIDE SEQUENCE [LARGE SCALE GENOMIC DNA]</scope>
    <source>
        <strain evidence="1 2">LMG 15441</strain>
    </source>
</reference>